<accession>A0A0I9T8L1</accession>
<organism evidence="2 3">
    <name type="scientific">Mycobacterium haemophilum</name>
    <dbReference type="NCBI Taxonomy" id="29311"/>
    <lineage>
        <taxon>Bacteria</taxon>
        <taxon>Bacillati</taxon>
        <taxon>Actinomycetota</taxon>
        <taxon>Actinomycetes</taxon>
        <taxon>Mycobacteriales</taxon>
        <taxon>Mycobacteriaceae</taxon>
        <taxon>Mycobacterium</taxon>
    </lineage>
</organism>
<gene>
    <name evidence="2" type="ORF">ABH38_20240</name>
</gene>
<keyword evidence="3" id="KW-1185">Reference proteome</keyword>
<dbReference type="SUPFAM" id="SSF53098">
    <property type="entry name" value="Ribonuclease H-like"/>
    <property type="match status" value="1"/>
</dbReference>
<dbReference type="InterPro" id="IPR002559">
    <property type="entry name" value="Transposase_11"/>
</dbReference>
<dbReference type="Pfam" id="PF01609">
    <property type="entry name" value="DDE_Tnp_1"/>
    <property type="match status" value="1"/>
</dbReference>
<comment type="caution">
    <text evidence="2">The sequence shown here is derived from an EMBL/GenBank/DDBJ whole genome shotgun (WGS) entry which is preliminary data.</text>
</comment>
<dbReference type="InterPro" id="IPR047654">
    <property type="entry name" value="IS1634_transpos"/>
</dbReference>
<protein>
    <submittedName>
        <fullName evidence="2">Transposase</fullName>
    </submittedName>
</protein>
<dbReference type="RefSeq" id="WP_047316911.1">
    <property type="nucleotide sequence ID" value="NZ_LDPT01000053.1"/>
</dbReference>
<dbReference type="PATRIC" id="fig|29311.18.peg.3749"/>
<dbReference type="GO" id="GO:0004803">
    <property type="term" value="F:transposase activity"/>
    <property type="evidence" value="ECO:0007669"/>
    <property type="project" value="InterPro"/>
</dbReference>
<dbReference type="PANTHER" id="PTHR34614:SF2">
    <property type="entry name" value="TRANSPOSASE IS4-LIKE DOMAIN-CONTAINING PROTEIN"/>
    <property type="match status" value="1"/>
</dbReference>
<feature type="domain" description="Transposase IS4-like" evidence="1">
    <location>
        <begin position="170"/>
        <end position="443"/>
    </location>
</feature>
<evidence type="ECO:0000313" key="2">
    <source>
        <dbReference type="EMBL" id="KLO33830.1"/>
    </source>
</evidence>
<dbReference type="EMBL" id="LDPR01000045">
    <property type="protein sequence ID" value="KLO33830.1"/>
    <property type="molecule type" value="Genomic_DNA"/>
</dbReference>
<dbReference type="InterPro" id="IPR012337">
    <property type="entry name" value="RNaseH-like_sf"/>
</dbReference>
<name>A0A0I9T8L1_9MYCO</name>
<dbReference type="GO" id="GO:0006313">
    <property type="term" value="P:DNA transposition"/>
    <property type="evidence" value="ECO:0007669"/>
    <property type="project" value="InterPro"/>
</dbReference>
<dbReference type="PANTHER" id="PTHR34614">
    <property type="match status" value="1"/>
</dbReference>
<sequence length="503" mass="55076">MAYVRTVKTSSGATAVQIVWSSRQGSRKIEHLGSAHDEARIAALKAAAVQRLAAGQAQLDLGLAERSAADPLPITSSKSALLWKALCAAYAHVGFDKAAAGDEVFRQLVLARIIEPTSKADSLRVIDETGVAPVSYPTLNRRLPVFAKTEFRQALSAACAAHVRLGPASLVLYDVSTLHFQTDAGDGFRQPGFSKERRLDPQITLGLLTDAAGLPLSVAAFEGNRAETATMLPVINAFKAAHQLTDVTVVADAGMISEANQVALQAAGLTYILGARIPFLPDVVRHWRDTHSDEAIPDGLVLTQLWPASSSEKTRGVPDRVIHYQYRHDRARRMLRGIDEQIAKAQRAVDGHAALKRNRFIKLTGATKSVDRDLEAKTRALAGWKGYTTNLVDQPASFVIDAYHQLWRIEKAFRMSKHDLQARPIYHRTRDSIEAHLSVVFAAMAVSHYIEHQTGWSIKKFVRTARRYRTITIQAGNQTITAAEPPPPDLAEILTKIHGLGTH</sequence>
<proteinExistence type="predicted"/>
<dbReference type="AlphaFoldDB" id="A0A0I9T8L1"/>
<reference evidence="2 3" key="1">
    <citation type="submission" date="2015-05" db="EMBL/GenBank/DDBJ databases">
        <title>Genome sequence of Mycobacterium haemophilum.</title>
        <authorList>
            <person name="Greninger A.L."/>
            <person name="Cunningham G."/>
            <person name="Miller S."/>
        </authorList>
    </citation>
    <scope>NUCLEOTIDE SEQUENCE [LARGE SCALE GENOMIC DNA]</scope>
    <source>
        <strain evidence="3">UC1</strain>
    </source>
</reference>
<dbReference type="NCBIfam" id="NF033559">
    <property type="entry name" value="transpos_IS1634"/>
    <property type="match status" value="1"/>
</dbReference>
<dbReference type="Proteomes" id="UP000036334">
    <property type="component" value="Unassembled WGS sequence"/>
</dbReference>
<dbReference type="GO" id="GO:0003677">
    <property type="term" value="F:DNA binding"/>
    <property type="evidence" value="ECO:0007669"/>
    <property type="project" value="InterPro"/>
</dbReference>
<evidence type="ECO:0000313" key="3">
    <source>
        <dbReference type="Proteomes" id="UP000036334"/>
    </source>
</evidence>
<evidence type="ECO:0000259" key="1">
    <source>
        <dbReference type="Pfam" id="PF01609"/>
    </source>
</evidence>